<reference evidence="8" key="1">
    <citation type="journal article" date="2016" name="Nature">
        <title>The genome of the seagrass Zostera marina reveals angiosperm adaptation to the sea.</title>
        <authorList>
            <person name="Olsen J.L."/>
            <person name="Rouze P."/>
            <person name="Verhelst B."/>
            <person name="Lin Y.-C."/>
            <person name="Bayer T."/>
            <person name="Collen J."/>
            <person name="Dattolo E."/>
            <person name="De Paoli E."/>
            <person name="Dittami S."/>
            <person name="Maumus F."/>
            <person name="Michel G."/>
            <person name="Kersting A."/>
            <person name="Lauritano C."/>
            <person name="Lohaus R."/>
            <person name="Toepel M."/>
            <person name="Tonon T."/>
            <person name="Vanneste K."/>
            <person name="Amirebrahimi M."/>
            <person name="Brakel J."/>
            <person name="Bostroem C."/>
            <person name="Chovatia M."/>
            <person name="Grimwood J."/>
            <person name="Jenkins J.W."/>
            <person name="Jueterbock A."/>
            <person name="Mraz A."/>
            <person name="Stam W.T."/>
            <person name="Tice H."/>
            <person name="Bornberg-Bauer E."/>
            <person name="Green P.J."/>
            <person name="Pearson G.A."/>
            <person name="Procaccini G."/>
            <person name="Duarte C.M."/>
            <person name="Schmutz J."/>
            <person name="Reusch T.B.H."/>
            <person name="Van de Peer Y."/>
        </authorList>
    </citation>
    <scope>NUCLEOTIDE SEQUENCE [LARGE SCALE GENOMIC DNA]</scope>
    <source>
        <strain evidence="8">cv. Finnish</strain>
    </source>
</reference>
<dbReference type="GO" id="GO:0005886">
    <property type="term" value="C:plasma membrane"/>
    <property type="evidence" value="ECO:0000318"/>
    <property type="project" value="GO_Central"/>
</dbReference>
<dbReference type="AlphaFoldDB" id="A0A0K9NYW4"/>
<gene>
    <name evidence="7" type="ORF">ZOSMA_4G02080</name>
</gene>
<accession>A0A0K9NYW4</accession>
<keyword evidence="2 5" id="KW-0812">Transmembrane</keyword>
<dbReference type="GO" id="GO:0098542">
    <property type="term" value="P:defense response to other organism"/>
    <property type="evidence" value="ECO:0007669"/>
    <property type="project" value="InterPro"/>
</dbReference>
<evidence type="ECO:0000256" key="2">
    <source>
        <dbReference type="ARBA" id="ARBA00022692"/>
    </source>
</evidence>
<organism evidence="7 8">
    <name type="scientific">Zostera marina</name>
    <name type="common">Eelgrass</name>
    <dbReference type="NCBI Taxonomy" id="29655"/>
    <lineage>
        <taxon>Eukaryota</taxon>
        <taxon>Viridiplantae</taxon>
        <taxon>Streptophyta</taxon>
        <taxon>Embryophyta</taxon>
        <taxon>Tracheophyta</taxon>
        <taxon>Spermatophyta</taxon>
        <taxon>Magnoliopsida</taxon>
        <taxon>Liliopsida</taxon>
        <taxon>Zosteraceae</taxon>
        <taxon>Zostera</taxon>
    </lineage>
</organism>
<dbReference type="PANTHER" id="PTHR31415:SF20">
    <property type="entry name" value="NDR1_HIN1-LIKE PROTEIN 26"/>
    <property type="match status" value="1"/>
</dbReference>
<comment type="subcellular location">
    <subcellularLocation>
        <location evidence="1">Membrane</location>
        <topology evidence="1">Single-pass membrane protein</topology>
    </subcellularLocation>
</comment>
<dbReference type="GO" id="GO:0009506">
    <property type="term" value="C:plasmodesma"/>
    <property type="evidence" value="ECO:0000318"/>
    <property type="project" value="GO_Central"/>
</dbReference>
<sequence>MSIYYTSSPKHCEQQQGLKSKKINKRVLCILSSILTFILTFFLLIYILLRPSNPQFYLKDAGVYHLSLSSSPNLLNSTIQFTLVSKNPNNRIGVYYDSLLTYAAYKDQRITTNTRLPPFYQGHQDANLLSAFLYGAAVPVASSFGNEVGHDRTVGRFLVKIKLDGTIRWKLGSWVSSRYHVDVDCVAVMGFGHGSTSTPSPISSMRGAQCSTNI</sequence>
<dbReference type="EMBL" id="LFYR01001430">
    <property type="protein sequence ID" value="KMZ61918.1"/>
    <property type="molecule type" value="Genomic_DNA"/>
</dbReference>
<dbReference type="Pfam" id="PF03168">
    <property type="entry name" value="LEA_2"/>
    <property type="match status" value="1"/>
</dbReference>
<dbReference type="PANTHER" id="PTHR31415">
    <property type="entry name" value="OS05G0367900 PROTEIN"/>
    <property type="match status" value="1"/>
</dbReference>
<keyword evidence="3 5" id="KW-1133">Transmembrane helix</keyword>
<name>A0A0K9NYW4_ZOSMR</name>
<feature type="transmembrane region" description="Helical" evidence="5">
    <location>
        <begin position="27"/>
        <end position="49"/>
    </location>
</feature>
<evidence type="ECO:0000256" key="1">
    <source>
        <dbReference type="ARBA" id="ARBA00004167"/>
    </source>
</evidence>
<evidence type="ECO:0000259" key="6">
    <source>
        <dbReference type="Pfam" id="PF03168"/>
    </source>
</evidence>
<evidence type="ECO:0000313" key="8">
    <source>
        <dbReference type="Proteomes" id="UP000036987"/>
    </source>
</evidence>
<dbReference type="OrthoDB" id="1920039at2759"/>
<keyword evidence="8" id="KW-1185">Reference proteome</keyword>
<dbReference type="OMA" id="RWKIGTW"/>
<dbReference type="InterPro" id="IPR004864">
    <property type="entry name" value="LEA_2"/>
</dbReference>
<evidence type="ECO:0000313" key="7">
    <source>
        <dbReference type="EMBL" id="KMZ61918.1"/>
    </source>
</evidence>
<dbReference type="Proteomes" id="UP000036987">
    <property type="component" value="Unassembled WGS sequence"/>
</dbReference>
<evidence type="ECO:0000256" key="5">
    <source>
        <dbReference type="SAM" id="Phobius"/>
    </source>
</evidence>
<proteinExistence type="predicted"/>
<comment type="caution">
    <text evidence="7">The sequence shown here is derived from an EMBL/GenBank/DDBJ whole genome shotgun (WGS) entry which is preliminary data.</text>
</comment>
<evidence type="ECO:0000256" key="3">
    <source>
        <dbReference type="ARBA" id="ARBA00022989"/>
    </source>
</evidence>
<evidence type="ECO:0000256" key="4">
    <source>
        <dbReference type="ARBA" id="ARBA00023136"/>
    </source>
</evidence>
<feature type="domain" description="Late embryogenesis abundant protein LEA-2 subgroup" evidence="6">
    <location>
        <begin position="85"/>
        <end position="185"/>
    </location>
</feature>
<dbReference type="InterPro" id="IPR044839">
    <property type="entry name" value="NDR1-like"/>
</dbReference>
<keyword evidence="4 5" id="KW-0472">Membrane</keyword>
<protein>
    <submittedName>
        <fullName evidence="7">Harpin-induced like protein 5</fullName>
    </submittedName>
</protein>